<dbReference type="AlphaFoldDB" id="A0A4Y2R4U5"/>
<proteinExistence type="predicted"/>
<evidence type="ECO:0008006" key="3">
    <source>
        <dbReference type="Google" id="ProtNLM"/>
    </source>
</evidence>
<gene>
    <name evidence="1" type="ORF">AVEN_199372_1</name>
</gene>
<dbReference type="PANTHER" id="PTHR37162">
    <property type="entry name" value="HAT FAMILY DIMERISATION DOMAINCONTAINING PROTEIN-RELATED"/>
    <property type="match status" value="1"/>
</dbReference>
<evidence type="ECO:0000313" key="1">
    <source>
        <dbReference type="EMBL" id="GBN70436.1"/>
    </source>
</evidence>
<dbReference type="PANTHER" id="PTHR37162:SF1">
    <property type="entry name" value="BED-TYPE DOMAIN-CONTAINING PROTEIN"/>
    <property type="match status" value="1"/>
</dbReference>
<accession>A0A4Y2R4U5</accession>
<dbReference type="OrthoDB" id="6501831at2759"/>
<sequence length="121" mass="13840">MKHLLVKKRINQLDVLIRYYSEKYQKIVVDHLQSFHIGHSTAENLLQCINEALTELPSEKLSSFYSDGNNVMKCLKSKLKLANAQLSDIRECSLHKVYNAFSAALNSFGSDVESLLMDYIE</sequence>
<reference evidence="1 2" key="1">
    <citation type="journal article" date="2019" name="Sci. Rep.">
        <title>Orb-weaving spider Araneus ventricosus genome elucidates the spidroin gene catalogue.</title>
        <authorList>
            <person name="Kono N."/>
            <person name="Nakamura H."/>
            <person name="Ohtoshi R."/>
            <person name="Moran D.A.P."/>
            <person name="Shinohara A."/>
            <person name="Yoshida Y."/>
            <person name="Fujiwara M."/>
            <person name="Mori M."/>
            <person name="Tomita M."/>
            <person name="Arakawa K."/>
        </authorList>
    </citation>
    <scope>NUCLEOTIDE SEQUENCE [LARGE SCALE GENOMIC DNA]</scope>
</reference>
<dbReference type="EMBL" id="BGPR01015740">
    <property type="protein sequence ID" value="GBN70436.1"/>
    <property type="molecule type" value="Genomic_DNA"/>
</dbReference>
<dbReference type="Proteomes" id="UP000499080">
    <property type="component" value="Unassembled WGS sequence"/>
</dbReference>
<keyword evidence="2" id="KW-1185">Reference proteome</keyword>
<organism evidence="1 2">
    <name type="scientific">Araneus ventricosus</name>
    <name type="common">Orbweaver spider</name>
    <name type="synonym">Epeira ventricosa</name>
    <dbReference type="NCBI Taxonomy" id="182803"/>
    <lineage>
        <taxon>Eukaryota</taxon>
        <taxon>Metazoa</taxon>
        <taxon>Ecdysozoa</taxon>
        <taxon>Arthropoda</taxon>
        <taxon>Chelicerata</taxon>
        <taxon>Arachnida</taxon>
        <taxon>Araneae</taxon>
        <taxon>Araneomorphae</taxon>
        <taxon>Entelegynae</taxon>
        <taxon>Araneoidea</taxon>
        <taxon>Araneidae</taxon>
        <taxon>Araneus</taxon>
    </lineage>
</organism>
<name>A0A4Y2R4U5_ARAVE</name>
<comment type="caution">
    <text evidence="1">The sequence shown here is derived from an EMBL/GenBank/DDBJ whole genome shotgun (WGS) entry which is preliminary data.</text>
</comment>
<evidence type="ECO:0000313" key="2">
    <source>
        <dbReference type="Proteomes" id="UP000499080"/>
    </source>
</evidence>
<protein>
    <recommendedName>
        <fullName evidence="3">DUF4371 domain-containing protein</fullName>
    </recommendedName>
</protein>